<dbReference type="AlphaFoldDB" id="A0A6V7PL47"/>
<feature type="compositionally biased region" description="Basic and acidic residues" evidence="1">
    <location>
        <begin position="18"/>
        <end position="62"/>
    </location>
</feature>
<proteinExistence type="predicted"/>
<evidence type="ECO:0000313" key="2">
    <source>
        <dbReference type="EMBL" id="CAD1831559.1"/>
    </source>
</evidence>
<protein>
    <submittedName>
        <fullName evidence="2">Uncharacterized protein</fullName>
    </submittedName>
</protein>
<organism evidence="2">
    <name type="scientific">Ananas comosus var. bracteatus</name>
    <name type="common">red pineapple</name>
    <dbReference type="NCBI Taxonomy" id="296719"/>
    <lineage>
        <taxon>Eukaryota</taxon>
        <taxon>Viridiplantae</taxon>
        <taxon>Streptophyta</taxon>
        <taxon>Embryophyta</taxon>
        <taxon>Tracheophyta</taxon>
        <taxon>Spermatophyta</taxon>
        <taxon>Magnoliopsida</taxon>
        <taxon>Liliopsida</taxon>
        <taxon>Poales</taxon>
        <taxon>Bromeliaceae</taxon>
        <taxon>Bromelioideae</taxon>
        <taxon>Ananas</taxon>
    </lineage>
</organism>
<evidence type="ECO:0000256" key="1">
    <source>
        <dbReference type="SAM" id="MobiDB-lite"/>
    </source>
</evidence>
<accession>A0A6V7PL47</accession>
<feature type="compositionally biased region" description="Basic and acidic residues" evidence="1">
    <location>
        <begin position="70"/>
        <end position="86"/>
    </location>
</feature>
<gene>
    <name evidence="2" type="ORF">CB5_LOCUS14770</name>
</gene>
<name>A0A6V7PL47_ANACO</name>
<sequence>MRNDHEADGSSPFPWLKSKIERPITAEPEEKVTRREPEEKIASLETIIKRDRWPPKEREARMESGSSAETTKESNEKKQKIQEKSANEGSSDWPCSELSRFSGGSLTVFRPMARVPRFAACTGTRLCLYRYKVDGCTGTAIGACTGTEPQSPATRASGLDFVDLVPVQEPVYRYKGADFVQFELQGAFCDCGLLISIPHAQGVFF</sequence>
<dbReference type="EMBL" id="LR862149">
    <property type="protein sequence ID" value="CAD1831559.1"/>
    <property type="molecule type" value="Genomic_DNA"/>
</dbReference>
<feature type="region of interest" description="Disordered" evidence="1">
    <location>
        <begin position="1"/>
        <end position="94"/>
    </location>
</feature>
<reference evidence="2" key="1">
    <citation type="submission" date="2020-07" db="EMBL/GenBank/DDBJ databases">
        <authorList>
            <person name="Lin J."/>
        </authorList>
    </citation>
    <scope>NUCLEOTIDE SEQUENCE</scope>
</reference>